<comment type="caution">
    <text evidence="2">The sequence shown here is derived from an EMBL/GenBank/DDBJ whole genome shotgun (WGS) entry which is preliminary data.</text>
</comment>
<evidence type="ECO:0000313" key="2">
    <source>
        <dbReference type="EMBL" id="CBI11276.1"/>
    </source>
</evidence>
<accession>E6QVK3</accession>
<dbReference type="InterPro" id="IPR002560">
    <property type="entry name" value="Transposase_DDE"/>
</dbReference>
<organism evidence="2">
    <name type="scientific">mine drainage metagenome</name>
    <dbReference type="NCBI Taxonomy" id="410659"/>
    <lineage>
        <taxon>unclassified sequences</taxon>
        <taxon>metagenomes</taxon>
        <taxon>ecological metagenomes</taxon>
    </lineage>
</organism>
<proteinExistence type="predicted"/>
<feature type="domain" description="Transposase IS204/IS1001/IS1096/IS1165 DDE" evidence="1">
    <location>
        <begin position="16"/>
        <end position="94"/>
    </location>
</feature>
<reference evidence="2" key="1">
    <citation type="submission" date="2009-10" db="EMBL/GenBank/DDBJ databases">
        <title>Diversity of trophic interactions inside an arsenic-rich microbial ecosystem.</title>
        <authorList>
            <person name="Bertin P.N."/>
            <person name="Heinrich-Salmeron A."/>
            <person name="Pelletier E."/>
            <person name="Goulhen-Chollet F."/>
            <person name="Arsene-Ploetze F."/>
            <person name="Gallien S."/>
            <person name="Calteau A."/>
            <person name="Vallenet D."/>
            <person name="Casiot C."/>
            <person name="Chane-Woon-Ming B."/>
            <person name="Giloteaux L."/>
            <person name="Barakat M."/>
            <person name="Bonnefoy V."/>
            <person name="Bruneel O."/>
            <person name="Chandler M."/>
            <person name="Cleiss J."/>
            <person name="Duran R."/>
            <person name="Elbaz-Poulichet F."/>
            <person name="Fonknechten N."/>
            <person name="Lauga B."/>
            <person name="Mornico D."/>
            <person name="Ortet P."/>
            <person name="Schaeffer C."/>
            <person name="Siguier P."/>
            <person name="Alexander Thil Smith A."/>
            <person name="Van Dorsselaer A."/>
            <person name="Weissenbach J."/>
            <person name="Medigue C."/>
            <person name="Le Paslier D."/>
        </authorList>
    </citation>
    <scope>NUCLEOTIDE SEQUENCE</scope>
</reference>
<dbReference type="AlphaFoldDB" id="E6QVK3"/>
<evidence type="ECO:0000259" key="1">
    <source>
        <dbReference type="Pfam" id="PF01610"/>
    </source>
</evidence>
<name>E6QVK3_9ZZZZ</name>
<protein>
    <recommendedName>
        <fullName evidence="1">Transposase IS204/IS1001/IS1096/IS1165 DDE domain-containing protein</fullName>
    </recommendedName>
</protein>
<gene>
    <name evidence="2" type="ORF">CARN7_2092</name>
</gene>
<dbReference type="Pfam" id="PF01610">
    <property type="entry name" value="DDE_Tnp_ISL3"/>
    <property type="match status" value="1"/>
</dbReference>
<dbReference type="EMBL" id="CABR01000131">
    <property type="protein sequence ID" value="CBI11276.1"/>
    <property type="molecule type" value="Genomic_DNA"/>
</dbReference>
<sequence>MPGCTVSNCARSLIANRSMSCRACWRNGCTNVMRSKVEPMKDVAKMIRSHFDGIVAWAQTRQTNGFLEALNGLFQAAKRKARGYTSIHTMRTVIFLIAGKLDFHRINPHAA</sequence>